<dbReference type="PANTHER" id="PTHR24006:SF925">
    <property type="entry name" value="UBIQUITINYL HYDROLASE 1"/>
    <property type="match status" value="1"/>
</dbReference>
<comment type="caution">
    <text evidence="3">The sequence shown here is derived from an EMBL/GenBank/DDBJ whole genome shotgun (WGS) entry which is preliminary data.</text>
</comment>
<dbReference type="GO" id="GO:0005829">
    <property type="term" value="C:cytosol"/>
    <property type="evidence" value="ECO:0007669"/>
    <property type="project" value="TreeGrafter"/>
</dbReference>
<dbReference type="RefSeq" id="XP_068359642.1">
    <property type="nucleotide sequence ID" value="XM_068504369.1"/>
</dbReference>
<feature type="domain" description="USP" evidence="2">
    <location>
        <begin position="1071"/>
        <end position="1368"/>
    </location>
</feature>
<dbReference type="InterPro" id="IPR050164">
    <property type="entry name" value="Peptidase_C19"/>
</dbReference>
<evidence type="ECO:0000259" key="2">
    <source>
        <dbReference type="PROSITE" id="PS50235"/>
    </source>
</evidence>
<keyword evidence="4" id="KW-1185">Reference proteome</keyword>
<dbReference type="VEuPathDB" id="TrichDB:TRFO_25460"/>
<dbReference type="CDD" id="cd02257">
    <property type="entry name" value="Peptidase_C19"/>
    <property type="match status" value="1"/>
</dbReference>
<sequence>MLYGISVYIWSKCLKRRFCNFDLMSSSNPTNTRNEPPKPKSGFPRSLSGSQKESHPKIADIKQLLESNEIPEAISTAKSMIEPILLEDPENYSDETQAFIDTALPYIFKDLFNLDKQPRRIVDIIVEFIDNYVSLIVKLNLHELMLKTFCECVHNYEKDIKTFTPIQLSEEEKLLIIKSFTDKETNVLRDENTSDISQLVGNTIRICFSSGLFTKTIDLISNKTITNTQLSLVFKLFCSIEGYLVEDIIFLLLPIFADAAINKLKTLNEDFDGVTQMLTSFIDMLPEKSDDILQILCNLVFSGPVDKRYTTIDGIKSIVIERKNLSKKNLTLVKKALLTGLFEFSNDQLINQVLDFLPTLSSKTIFSDEDLGDILTKVQSAPITQRCQCITKLIPNMDSSLKKFAKFFLESDIYSPELICLLIGRTNNNSLNRSLFEYLLKPPETTSTFSLSSLSVSDRMMNLIKDSMDDTEDPEIICSLSRILQNCESPPNNIDQFIDKVITFSEANESMIPILLSFSSILTSFDSKNTVATLFNIAYNHFVNGDNNHYLNLITPVLTEWISASSSIAEDQIYRRLLEYSFSKMPVQMAPLISNIIKKTKKNSILKEFLLKLINDTVPPKFSAWAIKNVFQYLHNDKKAMANIVQTLIGHLQDDEKRNNALHLIKRAAQYEADFFRLGEEYSNVFHVAITGSMNINFRCSLHPYHTCRRVYAEVIKLLRTQVDKFQLAVTDKSHDTDRLIISSTPISEIVEQSISKIRLTIQITETGVTDFHVEPIFLSLLYDDSDSIHALYDLLSNEDELSPIVLEILQLFEPFIGFDVTSPLQKVLLKCYERPLDFADNPRLFPLALASFQETSMNVEDFSKVISIVINGSFDKLSAAIMSKAITRIECPDFLFTPELIKKGLITNKHKSLRVALLKHFNSSNMTNASDEIISLIPMVTRSSYREFSKEFLMCFNECNLPKESFIPFYKDLEQYETVNIVDQTFVSLLKLIPKNAETVKLTYERVAVAPTVKNPQNPFVHSEKARGAAFEFLNTDQVYPLLLAHLKNIPEVPSILQKLSDDFTFKGRNGISNLGSTCYINTLLQSLNTVSNVINRILSLPTEGLSKYLYELRDFMAQLRYSRNMAVSIKPLVETNPDFDAFLQEDTEEFLGYLINRIFEELKDDAVSLKDELEITIQASICNDEKVFNTNNDTLIVLSLPTKNLSNLFEAFHKSFEDEPIDYLDEETKQRVSAVRRYRISKWPNYLFIQLQRWDFKFGYNGRIKLVHEFGFPMEFNTDDIPYNSDKMKNIKYQLSAVIVHEGDVESGHYFAIVNGDDGEWYICDDIDIQSFDVSNIPAWSFGNSKNEPKEINTICTAYLLFYRRVDIQVIEPKVPADLEERINKYNETTWPSTFFYSKQFLEFARNLTSSFPGDDATEVALTVLFRIAIVNEPTARQWQEHVQQNFLTTPQQSNKFFMFIKNVIGKSLGQLINHSDFSCESLKSVIFKAFGLLPNTTEPLVIVLDAIDFSLHKRSFTLAFELISLAYQDLNVSWKDEEDVLKIMVRYITNDMTREFVRTLKAPLAEAAELLVKILSNVVLKKGAIEPVSLLFQKDVLERLSSILRHSESFQKLAINARSLQPALVSSIGDTKASVNSLLAPLSYVQTPSEKNSQIIINTSFIGDILEKLVFSSNQTIRRNICNILCEVMDNPDPVVENYINNRVFENDLICPSVIEESTFLDMLTSLLPIGLQNLEYFDCYADVLVKLCLAAPFATSLSFASIIEAVPQIRDQELLIKFLIAVKHLVAFDDSLRDQVSPQIVETFLSLEFGQEEALQFVALFPQNASGSTLFASCISEALECSFSDISMKIISMVKDGMDPGNFTVPEIAKDPMNIQIAAALFECSEKHDDDLKNYILSILMHLKPIEAFSIEPFSSAIQMIERHYQRKIEELMQ</sequence>
<dbReference type="InterPro" id="IPR016024">
    <property type="entry name" value="ARM-type_fold"/>
</dbReference>
<dbReference type="GeneID" id="94839073"/>
<reference evidence="3" key="1">
    <citation type="submission" date="2016-10" db="EMBL/GenBank/DDBJ databases">
        <authorList>
            <person name="Benchimol M."/>
            <person name="Almeida L.G."/>
            <person name="Vasconcelos A.T."/>
            <person name="Perreira-Neves A."/>
            <person name="Rosa I.A."/>
            <person name="Tasca T."/>
            <person name="Bogo M.R."/>
            <person name="de Souza W."/>
        </authorList>
    </citation>
    <scope>NUCLEOTIDE SEQUENCE [LARGE SCALE GENOMIC DNA]</scope>
    <source>
        <strain evidence="3">K</strain>
    </source>
</reference>
<dbReference type="InterPro" id="IPR001394">
    <property type="entry name" value="Peptidase_C19_UCH"/>
</dbReference>
<dbReference type="GO" id="GO:0005634">
    <property type="term" value="C:nucleus"/>
    <property type="evidence" value="ECO:0007669"/>
    <property type="project" value="TreeGrafter"/>
</dbReference>
<dbReference type="Proteomes" id="UP000179807">
    <property type="component" value="Unassembled WGS sequence"/>
</dbReference>
<gene>
    <name evidence="3" type="ORF">TRFO_25460</name>
</gene>
<protein>
    <recommendedName>
        <fullName evidence="2">USP domain-containing protein</fullName>
    </recommendedName>
</protein>
<dbReference type="GO" id="GO:0004843">
    <property type="term" value="F:cysteine-type deubiquitinase activity"/>
    <property type="evidence" value="ECO:0007669"/>
    <property type="project" value="InterPro"/>
</dbReference>
<dbReference type="Gene3D" id="3.90.70.10">
    <property type="entry name" value="Cysteine proteinases"/>
    <property type="match status" value="1"/>
</dbReference>
<organism evidence="3 4">
    <name type="scientific">Tritrichomonas foetus</name>
    <dbReference type="NCBI Taxonomy" id="1144522"/>
    <lineage>
        <taxon>Eukaryota</taxon>
        <taxon>Metamonada</taxon>
        <taxon>Parabasalia</taxon>
        <taxon>Tritrichomonadida</taxon>
        <taxon>Tritrichomonadidae</taxon>
        <taxon>Tritrichomonas</taxon>
    </lineage>
</organism>
<dbReference type="InterPro" id="IPR018200">
    <property type="entry name" value="USP_CS"/>
</dbReference>
<dbReference type="PROSITE" id="PS00973">
    <property type="entry name" value="USP_2"/>
    <property type="match status" value="1"/>
</dbReference>
<dbReference type="OrthoDB" id="289038at2759"/>
<proteinExistence type="predicted"/>
<feature type="region of interest" description="Disordered" evidence="1">
    <location>
        <begin position="25"/>
        <end position="55"/>
    </location>
</feature>
<dbReference type="SUPFAM" id="SSF54001">
    <property type="entry name" value="Cysteine proteinases"/>
    <property type="match status" value="1"/>
</dbReference>
<evidence type="ECO:0000313" key="3">
    <source>
        <dbReference type="EMBL" id="OHT06506.1"/>
    </source>
</evidence>
<dbReference type="InterPro" id="IPR038765">
    <property type="entry name" value="Papain-like_cys_pep_sf"/>
</dbReference>
<dbReference type="InterPro" id="IPR028889">
    <property type="entry name" value="USP"/>
</dbReference>
<feature type="compositionally biased region" description="Polar residues" evidence="1">
    <location>
        <begin position="25"/>
        <end position="34"/>
    </location>
</feature>
<dbReference type="Pfam" id="PF00443">
    <property type="entry name" value="UCH"/>
    <property type="match status" value="1"/>
</dbReference>
<dbReference type="EMBL" id="MLAK01000724">
    <property type="protein sequence ID" value="OHT06506.1"/>
    <property type="molecule type" value="Genomic_DNA"/>
</dbReference>
<evidence type="ECO:0000256" key="1">
    <source>
        <dbReference type="SAM" id="MobiDB-lite"/>
    </source>
</evidence>
<evidence type="ECO:0000313" key="4">
    <source>
        <dbReference type="Proteomes" id="UP000179807"/>
    </source>
</evidence>
<dbReference type="PROSITE" id="PS50235">
    <property type="entry name" value="USP_3"/>
    <property type="match status" value="1"/>
</dbReference>
<accession>A0A1J4K695</accession>
<name>A0A1J4K695_9EUKA</name>
<dbReference type="GO" id="GO:0016579">
    <property type="term" value="P:protein deubiquitination"/>
    <property type="evidence" value="ECO:0007669"/>
    <property type="project" value="InterPro"/>
</dbReference>
<dbReference type="SUPFAM" id="SSF48371">
    <property type="entry name" value="ARM repeat"/>
    <property type="match status" value="2"/>
</dbReference>
<dbReference type="PANTHER" id="PTHR24006">
    <property type="entry name" value="UBIQUITIN CARBOXYL-TERMINAL HYDROLASE"/>
    <property type="match status" value="1"/>
</dbReference>